<evidence type="ECO:0000313" key="1">
    <source>
        <dbReference type="EMBL" id="JAQ04844.1"/>
    </source>
</evidence>
<name>A0A146L8Y9_LYGHE</name>
<accession>A0A146L8Y9</accession>
<gene>
    <name evidence="1" type="ORF">g.45247</name>
</gene>
<sequence>MLIVSKITFLSPRSVKKTTSGKKRRNDMKKALEDGYLNHRIVKVCYTKQFEKYINLCGNNIQISENKVGTGKSHFVAVGKHVSQNIFNHNAKDRSLELLLQSDEFDK</sequence>
<dbReference type="EMBL" id="GDHC01013785">
    <property type="protein sequence ID" value="JAQ04844.1"/>
    <property type="molecule type" value="Transcribed_RNA"/>
</dbReference>
<dbReference type="Gene3D" id="3.30.300.30">
    <property type="match status" value="1"/>
</dbReference>
<dbReference type="InterPro" id="IPR045851">
    <property type="entry name" value="AMP-bd_C_sf"/>
</dbReference>
<dbReference type="AlphaFoldDB" id="A0A146L8Y9"/>
<proteinExistence type="predicted"/>
<organism evidence="1">
    <name type="scientific">Lygus hesperus</name>
    <name type="common">Western plant bug</name>
    <dbReference type="NCBI Taxonomy" id="30085"/>
    <lineage>
        <taxon>Eukaryota</taxon>
        <taxon>Metazoa</taxon>
        <taxon>Ecdysozoa</taxon>
        <taxon>Arthropoda</taxon>
        <taxon>Hexapoda</taxon>
        <taxon>Insecta</taxon>
        <taxon>Pterygota</taxon>
        <taxon>Neoptera</taxon>
        <taxon>Paraneoptera</taxon>
        <taxon>Hemiptera</taxon>
        <taxon>Heteroptera</taxon>
        <taxon>Panheteroptera</taxon>
        <taxon>Cimicomorpha</taxon>
        <taxon>Miridae</taxon>
        <taxon>Mirini</taxon>
        <taxon>Lygus</taxon>
    </lineage>
</organism>
<reference evidence="1" key="1">
    <citation type="journal article" date="2016" name="Gigascience">
        <title>De novo construction of an expanded transcriptome assembly for the western tarnished plant bug, Lygus hesperus.</title>
        <authorList>
            <person name="Tassone E.E."/>
            <person name="Geib S.M."/>
            <person name="Hall B."/>
            <person name="Fabrick J.A."/>
            <person name="Brent C.S."/>
            <person name="Hull J.J."/>
        </authorList>
    </citation>
    <scope>NUCLEOTIDE SEQUENCE</scope>
</reference>
<protein>
    <submittedName>
        <fullName evidence="1">Uncharacterized protein</fullName>
    </submittedName>
</protein>